<dbReference type="EMBL" id="CP003326">
    <property type="protein sequence ID" value="AFS77137.1"/>
    <property type="molecule type" value="Genomic_DNA"/>
</dbReference>
<dbReference type="PANTHER" id="PTHR43335:SF2">
    <property type="entry name" value="ABC TRANSPORTER, ATP-BINDING PROTEIN"/>
    <property type="match status" value="1"/>
</dbReference>
<dbReference type="KEGG" id="cad:Curi_c00560"/>
<dbReference type="InterPro" id="IPR027417">
    <property type="entry name" value="P-loop_NTPase"/>
</dbReference>
<dbReference type="RefSeq" id="WP_014966274.1">
    <property type="nucleotide sequence ID" value="NC_018664.1"/>
</dbReference>
<evidence type="ECO:0000313" key="7">
    <source>
        <dbReference type="Proteomes" id="UP000006094"/>
    </source>
</evidence>
<evidence type="ECO:0000256" key="3">
    <source>
        <dbReference type="ARBA" id="ARBA00022741"/>
    </source>
</evidence>
<dbReference type="PANTHER" id="PTHR43335">
    <property type="entry name" value="ABC TRANSPORTER, ATP-BINDING PROTEIN"/>
    <property type="match status" value="1"/>
</dbReference>
<evidence type="ECO:0000256" key="4">
    <source>
        <dbReference type="ARBA" id="ARBA00022840"/>
    </source>
</evidence>
<gene>
    <name evidence="6" type="ordered locus">Curi_c00560</name>
</gene>
<dbReference type="PROSITE" id="PS50893">
    <property type="entry name" value="ABC_TRANSPORTER_2"/>
    <property type="match status" value="1"/>
</dbReference>
<dbReference type="Proteomes" id="UP000006094">
    <property type="component" value="Chromosome"/>
</dbReference>
<sequence>MVLHIRGLGKKYGNYLAVNNIDIDFTPGIWGLLGPNGAGKTTLMKMMVGLLNPTGGEILYNDAKVQDLGDIYRDKIGYLPQDFGYYENLSIIEYLEYISVLKGLDKKTIQEKIEYLLNMVQLLDAKYKKMKELSHGMRQRVGIAMALLNDPDILILDEPTAGLDMDERRSFRKYISEFARNRIVIISTHIASDIEFISNRIAMVNKGKLIVNETTSKLVDRLNNMVWEVIISEEDFSYWEEKVNIINFRNESENRMHIRFISKDPIDGGKLVKTELNDVYLDMIERIHGDSYDIYK</sequence>
<reference evidence="6 7" key="1">
    <citation type="journal article" date="2012" name="PLoS ONE">
        <title>The purine-utilizing bacterium Clostridium acidurici 9a: a genome-guided metabolic reconsideration.</title>
        <authorList>
            <person name="Hartwich K."/>
            <person name="Poehlein A."/>
            <person name="Daniel R."/>
        </authorList>
    </citation>
    <scope>NUCLEOTIDE SEQUENCE [LARGE SCALE GENOMIC DNA]</scope>
    <source>
        <strain evidence="7">ATCC 7906 / DSM 604 / BCRC 14475 / CIP 104303 / KCTC 5404 / NCIMB 10678 / 9a</strain>
    </source>
</reference>
<dbReference type="Gene3D" id="3.40.50.300">
    <property type="entry name" value="P-loop containing nucleotide triphosphate hydrolases"/>
    <property type="match status" value="1"/>
</dbReference>
<dbReference type="eggNOG" id="COG1131">
    <property type="taxonomic scope" value="Bacteria"/>
</dbReference>
<dbReference type="PATRIC" id="fig|1128398.3.peg.55"/>
<dbReference type="OrthoDB" id="9804819at2"/>
<dbReference type="InterPro" id="IPR017871">
    <property type="entry name" value="ABC_transporter-like_CS"/>
</dbReference>
<proteinExistence type="inferred from homology"/>
<dbReference type="Pfam" id="PF00005">
    <property type="entry name" value="ABC_tran"/>
    <property type="match status" value="1"/>
</dbReference>
<keyword evidence="4 6" id="KW-0067">ATP-binding</keyword>
<comment type="similarity">
    <text evidence="1">Belongs to the ABC transporter superfamily.</text>
</comment>
<accession>K0AWJ7</accession>
<organism evidence="6 7">
    <name type="scientific">Gottschalkia acidurici (strain ATCC 7906 / DSM 604 / BCRC 14475 / CIP 104303 / KCTC 5404 / NCIMB 10678 / 9a)</name>
    <name type="common">Clostridium acidurici</name>
    <dbReference type="NCBI Taxonomy" id="1128398"/>
    <lineage>
        <taxon>Bacteria</taxon>
        <taxon>Bacillati</taxon>
        <taxon>Bacillota</taxon>
        <taxon>Tissierellia</taxon>
        <taxon>Tissierellales</taxon>
        <taxon>Gottschalkiaceae</taxon>
        <taxon>Gottschalkia</taxon>
    </lineage>
</organism>
<dbReference type="PROSITE" id="PS00211">
    <property type="entry name" value="ABC_TRANSPORTER_1"/>
    <property type="match status" value="1"/>
</dbReference>
<keyword evidence="2" id="KW-0813">Transport</keyword>
<dbReference type="AlphaFoldDB" id="K0AWJ7"/>
<evidence type="ECO:0000256" key="2">
    <source>
        <dbReference type="ARBA" id="ARBA00022448"/>
    </source>
</evidence>
<feature type="domain" description="ABC transporter" evidence="5">
    <location>
        <begin position="3"/>
        <end position="231"/>
    </location>
</feature>
<dbReference type="InterPro" id="IPR003439">
    <property type="entry name" value="ABC_transporter-like_ATP-bd"/>
</dbReference>
<dbReference type="InterPro" id="IPR003593">
    <property type="entry name" value="AAA+_ATPase"/>
</dbReference>
<evidence type="ECO:0000256" key="1">
    <source>
        <dbReference type="ARBA" id="ARBA00005417"/>
    </source>
</evidence>
<dbReference type="GO" id="GO:0016887">
    <property type="term" value="F:ATP hydrolysis activity"/>
    <property type="evidence" value="ECO:0007669"/>
    <property type="project" value="InterPro"/>
</dbReference>
<keyword evidence="7" id="KW-1185">Reference proteome</keyword>
<dbReference type="SMART" id="SM00382">
    <property type="entry name" value="AAA"/>
    <property type="match status" value="1"/>
</dbReference>
<dbReference type="STRING" id="1128398.Curi_c00560"/>
<protein>
    <submittedName>
        <fullName evidence="6">ABC transporter ATP-binding protein</fullName>
    </submittedName>
</protein>
<dbReference type="GO" id="GO:0005524">
    <property type="term" value="F:ATP binding"/>
    <property type="evidence" value="ECO:0007669"/>
    <property type="project" value="UniProtKB-KW"/>
</dbReference>
<dbReference type="HOGENOM" id="CLU_000604_1_2_9"/>
<evidence type="ECO:0000313" key="6">
    <source>
        <dbReference type="EMBL" id="AFS77137.1"/>
    </source>
</evidence>
<evidence type="ECO:0000259" key="5">
    <source>
        <dbReference type="PROSITE" id="PS50893"/>
    </source>
</evidence>
<keyword evidence="3" id="KW-0547">Nucleotide-binding</keyword>
<name>K0AWJ7_GOTA9</name>
<dbReference type="SUPFAM" id="SSF52540">
    <property type="entry name" value="P-loop containing nucleoside triphosphate hydrolases"/>
    <property type="match status" value="1"/>
</dbReference>